<evidence type="ECO:0000313" key="9">
    <source>
        <dbReference type="EMBL" id="KAK6624881.1"/>
    </source>
</evidence>
<feature type="repeat" description="WD" evidence="8">
    <location>
        <begin position="51"/>
        <end position="92"/>
    </location>
</feature>
<evidence type="ECO:0000256" key="1">
    <source>
        <dbReference type="ARBA" id="ARBA00004496"/>
    </source>
</evidence>
<keyword evidence="2" id="KW-0963">Cytoplasm</keyword>
<proteinExistence type="inferred from homology"/>
<dbReference type="PANTHER" id="PTHR22842">
    <property type="entry name" value="WD40 REPEAT PROTEIN"/>
    <property type="match status" value="1"/>
</dbReference>
<comment type="subcellular location">
    <subcellularLocation>
        <location evidence="1">Cytoplasm</location>
    </subcellularLocation>
</comment>
<keyword evidence="3 8" id="KW-0853">WD repeat</keyword>
<organism evidence="9 10">
    <name type="scientific">Polyplax serrata</name>
    <name type="common">Common mouse louse</name>
    <dbReference type="NCBI Taxonomy" id="468196"/>
    <lineage>
        <taxon>Eukaryota</taxon>
        <taxon>Metazoa</taxon>
        <taxon>Ecdysozoa</taxon>
        <taxon>Arthropoda</taxon>
        <taxon>Hexapoda</taxon>
        <taxon>Insecta</taxon>
        <taxon>Pterygota</taxon>
        <taxon>Neoptera</taxon>
        <taxon>Paraneoptera</taxon>
        <taxon>Psocodea</taxon>
        <taxon>Troctomorpha</taxon>
        <taxon>Phthiraptera</taxon>
        <taxon>Anoplura</taxon>
        <taxon>Polyplacidae</taxon>
        <taxon>Polyplax</taxon>
    </lineage>
</organism>
<dbReference type="SUPFAM" id="SSF50978">
    <property type="entry name" value="WD40 repeat-like"/>
    <property type="match status" value="1"/>
</dbReference>
<feature type="repeat" description="WD" evidence="8">
    <location>
        <begin position="93"/>
        <end position="127"/>
    </location>
</feature>
<keyword evidence="4" id="KW-0677">Repeat</keyword>
<dbReference type="SMART" id="SM00320">
    <property type="entry name" value="WD40"/>
    <property type="match status" value="7"/>
</dbReference>
<dbReference type="PANTHER" id="PTHR22842:SF3">
    <property type="entry name" value="WD REPEAT DOMAIN-CONTAINING PROTEIN 83"/>
    <property type="match status" value="1"/>
</dbReference>
<comment type="similarity">
    <text evidence="5">Belongs to the WD repeat MORG1 family.</text>
</comment>
<evidence type="ECO:0000256" key="4">
    <source>
        <dbReference type="ARBA" id="ARBA00022737"/>
    </source>
</evidence>
<evidence type="ECO:0000256" key="2">
    <source>
        <dbReference type="ARBA" id="ARBA00022490"/>
    </source>
</evidence>
<reference evidence="9 10" key="1">
    <citation type="submission" date="2023-09" db="EMBL/GenBank/DDBJ databases">
        <title>Genomes of two closely related lineages of the louse Polyplax serrata with different host specificities.</title>
        <authorList>
            <person name="Martinu J."/>
            <person name="Tarabai H."/>
            <person name="Stefka J."/>
            <person name="Hypsa V."/>
        </authorList>
    </citation>
    <scope>NUCLEOTIDE SEQUENCE [LARGE SCALE GENOMIC DNA]</scope>
    <source>
        <strain evidence="9">98ZLc_SE</strain>
    </source>
</reference>
<evidence type="ECO:0000256" key="6">
    <source>
        <dbReference type="ARBA" id="ARBA00040453"/>
    </source>
</evidence>
<accession>A0ABR1AQW2</accession>
<evidence type="ECO:0000256" key="3">
    <source>
        <dbReference type="ARBA" id="ARBA00022574"/>
    </source>
</evidence>
<dbReference type="PROSITE" id="PS50082">
    <property type="entry name" value="WD_REPEATS_2"/>
    <property type="match status" value="3"/>
</dbReference>
<dbReference type="InterPro" id="IPR001680">
    <property type="entry name" value="WD40_rpt"/>
</dbReference>
<dbReference type="InterPro" id="IPR051980">
    <property type="entry name" value="WD_repeat_MORG1"/>
</dbReference>
<name>A0ABR1AQW2_POLSC</name>
<feature type="repeat" description="WD" evidence="8">
    <location>
        <begin position="9"/>
        <end position="41"/>
    </location>
</feature>
<dbReference type="InterPro" id="IPR015943">
    <property type="entry name" value="WD40/YVTN_repeat-like_dom_sf"/>
</dbReference>
<dbReference type="CDD" id="cd00200">
    <property type="entry name" value="WD40"/>
    <property type="match status" value="1"/>
</dbReference>
<gene>
    <name evidence="9" type="ORF">RUM44_011745</name>
</gene>
<dbReference type="PROSITE" id="PS00678">
    <property type="entry name" value="WD_REPEATS_1"/>
    <property type="match status" value="2"/>
</dbReference>
<evidence type="ECO:0000256" key="5">
    <source>
        <dbReference type="ARBA" id="ARBA00038145"/>
    </source>
</evidence>
<evidence type="ECO:0000313" key="10">
    <source>
        <dbReference type="Proteomes" id="UP001359485"/>
    </source>
</evidence>
<dbReference type="PROSITE" id="PS50294">
    <property type="entry name" value="WD_REPEATS_REGION"/>
    <property type="match status" value="2"/>
</dbReference>
<dbReference type="InterPro" id="IPR036322">
    <property type="entry name" value="WD40_repeat_dom_sf"/>
</dbReference>
<dbReference type="Proteomes" id="UP001359485">
    <property type="component" value="Unassembled WGS sequence"/>
</dbReference>
<evidence type="ECO:0000256" key="7">
    <source>
        <dbReference type="ARBA" id="ARBA00042222"/>
    </source>
</evidence>
<dbReference type="InterPro" id="IPR019775">
    <property type="entry name" value="WD40_repeat_CS"/>
</dbReference>
<protein>
    <recommendedName>
        <fullName evidence="6">WD repeat domain-containing protein 83</fullName>
    </recommendedName>
    <alternativeName>
        <fullName evidence="7">Mitogen-activated protein kinase organizer 1</fullName>
    </alternativeName>
</protein>
<dbReference type="Gene3D" id="2.130.10.10">
    <property type="entry name" value="YVTN repeat-like/Quinoprotein amine dehydrogenase"/>
    <property type="match status" value="1"/>
</dbReference>
<keyword evidence="10" id="KW-1185">Reference proteome</keyword>
<comment type="caution">
    <text evidence="9">The sequence shown here is derived from an EMBL/GenBank/DDBJ whole genome shotgun (WGS) entry which is preliminary data.</text>
</comment>
<sequence length="297" mass="32730">MDLKCLAKIKCDQGAVRAVRFNVDGCYSLTCGSDKKIKLWNPYKSLALKTYGGHADEVTDACGSCDSSQIISSGADKSVILWDVSSGQIVKRFRGHAGKVTCVKFNEESTVAVSGSQDNTVIFWDIKGRKNDPVQVLKDSKDCITSVHVTDHEILVSSLDSKIRFYDIRTGKVVSDFIGDPVTCAVFTRDSQCILSASEDIIRLMDKETGELLSEYTGHKTKNYIIESCVSLKDNFVFSGSADGNMWCWELLSSKCFKMFSHAPEKVIHSVAAHPTKEVYCTAAGGCIYLWSENPPE</sequence>
<dbReference type="PRINTS" id="PR00320">
    <property type="entry name" value="GPROTEINBRPT"/>
</dbReference>
<dbReference type="InterPro" id="IPR020472">
    <property type="entry name" value="WD40_PAC1"/>
</dbReference>
<dbReference type="Pfam" id="PF00400">
    <property type="entry name" value="WD40"/>
    <property type="match status" value="4"/>
</dbReference>
<dbReference type="EMBL" id="JAWJWF010000046">
    <property type="protein sequence ID" value="KAK6624881.1"/>
    <property type="molecule type" value="Genomic_DNA"/>
</dbReference>
<evidence type="ECO:0000256" key="8">
    <source>
        <dbReference type="PROSITE-ProRule" id="PRU00221"/>
    </source>
</evidence>